<evidence type="ECO:0000313" key="4">
    <source>
        <dbReference type="Proteomes" id="UP000713880"/>
    </source>
</evidence>
<proteinExistence type="predicted"/>
<comment type="caution">
    <text evidence="3">The sequence shown here is derived from an EMBL/GenBank/DDBJ whole genome shotgun (WGS) entry which is preliminary data.</text>
</comment>
<sequence>MKHKKTLILLLLAVCILFCFSSTAFAAELTEAEVEQAVADQGKETVTGNIFIWFLCAIAFLKVSQKIDSFMASLGINVGNTGGNMMAELLIAGRGLSGALRGHGGGGGYRKASSPGSAAVGGSFLSGGLAGAVGRQMERSAVNAATGYSEGGSIGNSIYQSSLQKGGDFANRVIGDIAKGSYGQVGSITGDDAAKAYASYMGLRSGDTEGTSTSEPLPQYSNMEIGGGRITGTETTNGTSRDFAMYLSDQYMAPTNGDYETVQSVDGATWYKQYAQDTVEKKPYQDDNGAVAYQESIVQKVPPAPARKDRI</sequence>
<reference evidence="3" key="2">
    <citation type="journal article" date="2021" name="Sci. Rep.">
        <title>The distribution of antibiotic resistance genes in chicken gut microbiota commensals.</title>
        <authorList>
            <person name="Juricova H."/>
            <person name="Matiasovicova J."/>
            <person name="Kubasova T."/>
            <person name="Cejkova D."/>
            <person name="Rychlik I."/>
        </authorList>
    </citation>
    <scope>NUCLEOTIDE SEQUENCE</scope>
    <source>
        <strain evidence="3">An420c</strain>
    </source>
</reference>
<evidence type="ECO:0000313" key="3">
    <source>
        <dbReference type="EMBL" id="MBM6827513.1"/>
    </source>
</evidence>
<dbReference type="AlphaFoldDB" id="A0A939BBB6"/>
<dbReference type="EMBL" id="JACJLV010000039">
    <property type="protein sequence ID" value="MBM6827513.1"/>
    <property type="molecule type" value="Genomic_DNA"/>
</dbReference>
<feature type="chain" id="PRO_5037230390" evidence="2">
    <location>
        <begin position="27"/>
        <end position="311"/>
    </location>
</feature>
<evidence type="ECO:0000256" key="2">
    <source>
        <dbReference type="SAM" id="SignalP"/>
    </source>
</evidence>
<keyword evidence="1" id="KW-0812">Transmembrane</keyword>
<name>A0A939BBB6_9CLOT</name>
<feature type="transmembrane region" description="Helical" evidence="1">
    <location>
        <begin position="46"/>
        <end position="63"/>
    </location>
</feature>
<accession>A0A939BBB6</accession>
<gene>
    <name evidence="3" type="ORF">H6A13_10480</name>
</gene>
<keyword evidence="1" id="KW-0472">Membrane</keyword>
<reference evidence="3" key="1">
    <citation type="submission" date="2020-08" db="EMBL/GenBank/DDBJ databases">
        <authorList>
            <person name="Cejkova D."/>
            <person name="Kubasova T."/>
            <person name="Jahodarova E."/>
            <person name="Rychlik I."/>
        </authorList>
    </citation>
    <scope>NUCLEOTIDE SEQUENCE</scope>
    <source>
        <strain evidence="3">An420c</strain>
    </source>
</reference>
<organism evidence="3 4">
    <name type="scientific">Mordavella massiliensis</name>
    <dbReference type="NCBI Taxonomy" id="1871024"/>
    <lineage>
        <taxon>Bacteria</taxon>
        <taxon>Bacillati</taxon>
        <taxon>Bacillota</taxon>
        <taxon>Clostridia</taxon>
        <taxon>Eubacteriales</taxon>
        <taxon>Clostridiaceae</taxon>
        <taxon>Mordavella</taxon>
    </lineage>
</organism>
<keyword evidence="2" id="KW-0732">Signal</keyword>
<keyword evidence="4" id="KW-1185">Reference proteome</keyword>
<evidence type="ECO:0000256" key="1">
    <source>
        <dbReference type="SAM" id="Phobius"/>
    </source>
</evidence>
<dbReference type="RefSeq" id="WP_204909518.1">
    <property type="nucleotide sequence ID" value="NZ_JACJLV010000039.1"/>
</dbReference>
<protein>
    <submittedName>
        <fullName evidence="3">Uncharacterized protein</fullName>
    </submittedName>
</protein>
<feature type="signal peptide" evidence="2">
    <location>
        <begin position="1"/>
        <end position="26"/>
    </location>
</feature>
<dbReference type="Proteomes" id="UP000713880">
    <property type="component" value="Unassembled WGS sequence"/>
</dbReference>
<keyword evidence="1" id="KW-1133">Transmembrane helix</keyword>